<name>A0A8X6JPM1_TRICU</name>
<reference evidence="1" key="1">
    <citation type="submission" date="2020-07" db="EMBL/GenBank/DDBJ databases">
        <title>Multicomponent nature underlies the extraordinary mechanical properties of spider dragline silk.</title>
        <authorList>
            <person name="Kono N."/>
            <person name="Nakamura H."/>
            <person name="Mori M."/>
            <person name="Yoshida Y."/>
            <person name="Ohtoshi R."/>
            <person name="Malay A.D."/>
            <person name="Moran D.A.P."/>
            <person name="Tomita M."/>
            <person name="Numata K."/>
            <person name="Arakawa K."/>
        </authorList>
    </citation>
    <scope>NUCLEOTIDE SEQUENCE</scope>
</reference>
<comment type="caution">
    <text evidence="1">The sequence shown here is derived from an EMBL/GenBank/DDBJ whole genome shotgun (WGS) entry which is preliminary data.</text>
</comment>
<dbReference type="Proteomes" id="UP000887116">
    <property type="component" value="Unassembled WGS sequence"/>
</dbReference>
<dbReference type="EMBL" id="BMAO01007273">
    <property type="protein sequence ID" value="GFR14886.1"/>
    <property type="molecule type" value="Genomic_DNA"/>
</dbReference>
<accession>A0A8X6JPM1</accession>
<protein>
    <submittedName>
        <fullName evidence="1">Uncharacterized protein</fullName>
    </submittedName>
</protein>
<evidence type="ECO:0000313" key="2">
    <source>
        <dbReference type="Proteomes" id="UP000887116"/>
    </source>
</evidence>
<proteinExistence type="predicted"/>
<gene>
    <name evidence="1" type="ORF">TNCT_99321</name>
</gene>
<sequence>MTDLFWLYKKGSFFFSEPLKDKEFTTRDKNTLPHGLLTLLLVVKEREPCSPALIDFPFFHCSQEAFHHYSELTLLKGKKNLSDMFYHPILNFHILLIF</sequence>
<dbReference type="OrthoDB" id="10280672at2759"/>
<organism evidence="1 2">
    <name type="scientific">Trichonephila clavata</name>
    <name type="common">Joro spider</name>
    <name type="synonym">Nephila clavata</name>
    <dbReference type="NCBI Taxonomy" id="2740835"/>
    <lineage>
        <taxon>Eukaryota</taxon>
        <taxon>Metazoa</taxon>
        <taxon>Ecdysozoa</taxon>
        <taxon>Arthropoda</taxon>
        <taxon>Chelicerata</taxon>
        <taxon>Arachnida</taxon>
        <taxon>Araneae</taxon>
        <taxon>Araneomorphae</taxon>
        <taxon>Entelegynae</taxon>
        <taxon>Araneoidea</taxon>
        <taxon>Nephilidae</taxon>
        <taxon>Trichonephila</taxon>
    </lineage>
</organism>
<evidence type="ECO:0000313" key="1">
    <source>
        <dbReference type="EMBL" id="GFR14886.1"/>
    </source>
</evidence>
<keyword evidence="2" id="KW-1185">Reference proteome</keyword>
<dbReference type="AlphaFoldDB" id="A0A8X6JPM1"/>